<dbReference type="OrthoDB" id="769662at2"/>
<dbReference type="EMBL" id="FNFO01000001">
    <property type="protein sequence ID" value="SDJ91834.1"/>
    <property type="molecule type" value="Genomic_DNA"/>
</dbReference>
<keyword evidence="2 5" id="KW-0238">DNA-binding</keyword>
<proteinExistence type="predicted"/>
<evidence type="ECO:0000256" key="2">
    <source>
        <dbReference type="ARBA" id="ARBA00023125"/>
    </source>
</evidence>
<organism evidence="5 6">
    <name type="scientific">Catalinimonas alkaloidigena</name>
    <dbReference type="NCBI Taxonomy" id="1075417"/>
    <lineage>
        <taxon>Bacteria</taxon>
        <taxon>Pseudomonadati</taxon>
        <taxon>Bacteroidota</taxon>
        <taxon>Cytophagia</taxon>
        <taxon>Cytophagales</taxon>
        <taxon>Catalimonadaceae</taxon>
        <taxon>Catalinimonas</taxon>
    </lineage>
</organism>
<dbReference type="AlphaFoldDB" id="A0A1G8XNV9"/>
<dbReference type="PANTHER" id="PTHR33204:SF29">
    <property type="entry name" value="TRANSCRIPTIONAL REGULATOR"/>
    <property type="match status" value="1"/>
</dbReference>
<protein>
    <submittedName>
        <fullName evidence="5">DNA-binding transcriptional regulator, HxlR family</fullName>
    </submittedName>
</protein>
<keyword evidence="3" id="KW-0804">Transcription</keyword>
<evidence type="ECO:0000313" key="6">
    <source>
        <dbReference type="Proteomes" id="UP000198510"/>
    </source>
</evidence>
<dbReference type="PANTHER" id="PTHR33204">
    <property type="entry name" value="TRANSCRIPTIONAL REGULATOR, MARR FAMILY"/>
    <property type="match status" value="1"/>
</dbReference>
<keyword evidence="6" id="KW-1185">Reference proteome</keyword>
<accession>A0A1G8XNV9</accession>
<dbReference type="STRING" id="1075417.SAMN05421823_101419"/>
<evidence type="ECO:0000313" key="5">
    <source>
        <dbReference type="EMBL" id="SDJ91834.1"/>
    </source>
</evidence>
<dbReference type="PROSITE" id="PS51118">
    <property type="entry name" value="HTH_HXLR"/>
    <property type="match status" value="1"/>
</dbReference>
<dbReference type="Pfam" id="PF01638">
    <property type="entry name" value="HxlR"/>
    <property type="match status" value="1"/>
</dbReference>
<name>A0A1G8XNV9_9BACT</name>
<evidence type="ECO:0000256" key="1">
    <source>
        <dbReference type="ARBA" id="ARBA00023015"/>
    </source>
</evidence>
<dbReference type="SUPFAM" id="SSF46785">
    <property type="entry name" value="Winged helix' DNA-binding domain"/>
    <property type="match status" value="1"/>
</dbReference>
<feature type="domain" description="HTH hxlR-type" evidence="4">
    <location>
        <begin position="17"/>
        <end position="120"/>
    </location>
</feature>
<dbReference type="InterPro" id="IPR002577">
    <property type="entry name" value="HTH_HxlR"/>
</dbReference>
<dbReference type="Proteomes" id="UP000198510">
    <property type="component" value="Unassembled WGS sequence"/>
</dbReference>
<evidence type="ECO:0000259" key="4">
    <source>
        <dbReference type="PROSITE" id="PS51118"/>
    </source>
</evidence>
<dbReference type="InterPro" id="IPR036388">
    <property type="entry name" value="WH-like_DNA-bd_sf"/>
</dbReference>
<evidence type="ECO:0000256" key="3">
    <source>
        <dbReference type="ARBA" id="ARBA00023163"/>
    </source>
</evidence>
<reference evidence="5 6" key="1">
    <citation type="submission" date="2016-10" db="EMBL/GenBank/DDBJ databases">
        <authorList>
            <person name="de Groot N.N."/>
        </authorList>
    </citation>
    <scope>NUCLEOTIDE SEQUENCE [LARGE SCALE GENOMIC DNA]</scope>
    <source>
        <strain evidence="5 6">DSM 25186</strain>
    </source>
</reference>
<keyword evidence="1" id="KW-0805">Transcription regulation</keyword>
<dbReference type="GO" id="GO:0003677">
    <property type="term" value="F:DNA binding"/>
    <property type="evidence" value="ECO:0007669"/>
    <property type="project" value="UniProtKB-KW"/>
</dbReference>
<dbReference type="RefSeq" id="WP_089678430.1">
    <property type="nucleotide sequence ID" value="NZ_FNFO01000001.1"/>
</dbReference>
<sequence length="127" mass="14410">METTTAPRARTHNPAACAQRMLAVRDALDILSGKWKISIISSLTFGKKRFKELQRDVEGITGKMLSKELKELEVNELVVRRVLPTQPVSVEYELTDYGFSLEKVIQELATWGHQHRQRIMGNGDTEA</sequence>
<gene>
    <name evidence="5" type="ORF">SAMN05421823_101419</name>
</gene>
<dbReference type="InterPro" id="IPR036390">
    <property type="entry name" value="WH_DNA-bd_sf"/>
</dbReference>
<dbReference type="Gene3D" id="1.10.10.10">
    <property type="entry name" value="Winged helix-like DNA-binding domain superfamily/Winged helix DNA-binding domain"/>
    <property type="match status" value="1"/>
</dbReference>